<keyword evidence="2" id="KW-1185">Reference proteome</keyword>
<proteinExistence type="predicted"/>
<protein>
    <submittedName>
        <fullName evidence="1">Uncharacterized protein</fullName>
    </submittedName>
</protein>
<evidence type="ECO:0000313" key="1">
    <source>
        <dbReference type="EMBL" id="BAL98240.1"/>
    </source>
</evidence>
<accession>I0HZ03</accession>
<organism evidence="1 2">
    <name type="scientific">Caldilinea aerophila (strain DSM 14535 / JCM 11387 / NBRC 104270 / STL-6-O1)</name>
    <dbReference type="NCBI Taxonomy" id="926550"/>
    <lineage>
        <taxon>Bacteria</taxon>
        <taxon>Bacillati</taxon>
        <taxon>Chloroflexota</taxon>
        <taxon>Caldilineae</taxon>
        <taxon>Caldilineales</taxon>
        <taxon>Caldilineaceae</taxon>
        <taxon>Caldilinea</taxon>
    </lineage>
</organism>
<dbReference type="EMBL" id="AP012337">
    <property type="protein sequence ID" value="BAL98240.1"/>
    <property type="molecule type" value="Genomic_DNA"/>
</dbReference>
<dbReference type="KEGG" id="cap:CLDAP_02010"/>
<gene>
    <name evidence="1" type="ordered locus">CLDAP_02010</name>
</gene>
<dbReference type="AlphaFoldDB" id="I0HZ03"/>
<evidence type="ECO:0000313" key="2">
    <source>
        <dbReference type="Proteomes" id="UP000007880"/>
    </source>
</evidence>
<dbReference type="Proteomes" id="UP000007880">
    <property type="component" value="Chromosome"/>
</dbReference>
<name>I0HZ03_CALAS</name>
<dbReference type="HOGENOM" id="CLU_2680728_0_0_0"/>
<sequence length="74" mass="8482">MRREAGKSPYFIVHIPEKHSGQYNGTEIFLFSASLSVRFPLRNDFCQPGTNPLSMIFGKPHWLNSSQISCMYNT</sequence>
<reference evidence="1 2" key="1">
    <citation type="submission" date="2012-02" db="EMBL/GenBank/DDBJ databases">
        <title>Complete genome sequence of Caldilinea aerophila DSM 14535 (= NBRC 102666).</title>
        <authorList>
            <person name="Oguchi A."/>
            <person name="Hosoyama A."/>
            <person name="Sekine M."/>
            <person name="Fukai R."/>
            <person name="Kato Y."/>
            <person name="Nakamura S."/>
            <person name="Hanada S."/>
            <person name="Yamazaki S."/>
            <person name="Fujita N."/>
        </authorList>
    </citation>
    <scope>NUCLEOTIDE SEQUENCE [LARGE SCALE GENOMIC DNA]</scope>
    <source>
        <strain evidence="2">DSM 14535 / JCM 11387 / NBRC 104270 / STL-6-O1</strain>
    </source>
</reference>